<dbReference type="PANTHER" id="PTHR33840:SF2">
    <property type="entry name" value="TLE1 PHOSPHOLIPASE DOMAIN-CONTAINING PROTEIN"/>
    <property type="match status" value="1"/>
</dbReference>
<evidence type="ECO:0000259" key="2">
    <source>
        <dbReference type="Pfam" id="PF09994"/>
    </source>
</evidence>
<dbReference type="EMBL" id="SRPW01001096">
    <property type="protein sequence ID" value="KAG6007248.1"/>
    <property type="molecule type" value="Genomic_DNA"/>
</dbReference>
<feature type="region of interest" description="Disordered" evidence="1">
    <location>
        <begin position="386"/>
        <end position="458"/>
    </location>
</feature>
<dbReference type="OrthoDB" id="3162439at2759"/>
<feature type="region of interest" description="Disordered" evidence="1">
    <location>
        <begin position="562"/>
        <end position="611"/>
    </location>
</feature>
<proteinExistence type="predicted"/>
<dbReference type="Proteomes" id="UP000748025">
    <property type="component" value="Unassembled WGS sequence"/>
</dbReference>
<keyword evidence="4" id="KW-1185">Reference proteome</keyword>
<organism evidence="3 4">
    <name type="scientific">Claviceps pusilla</name>
    <dbReference type="NCBI Taxonomy" id="123648"/>
    <lineage>
        <taxon>Eukaryota</taxon>
        <taxon>Fungi</taxon>
        <taxon>Dikarya</taxon>
        <taxon>Ascomycota</taxon>
        <taxon>Pezizomycotina</taxon>
        <taxon>Sordariomycetes</taxon>
        <taxon>Hypocreomycetidae</taxon>
        <taxon>Hypocreales</taxon>
        <taxon>Clavicipitaceae</taxon>
        <taxon>Claviceps</taxon>
    </lineage>
</organism>
<feature type="compositionally biased region" description="Basic and acidic residues" evidence="1">
    <location>
        <begin position="17"/>
        <end position="47"/>
    </location>
</feature>
<accession>A0A9P7NC51</accession>
<feature type="region of interest" description="Disordered" evidence="1">
    <location>
        <begin position="743"/>
        <end position="769"/>
    </location>
</feature>
<feature type="compositionally biased region" description="Low complexity" evidence="1">
    <location>
        <begin position="755"/>
        <end position="769"/>
    </location>
</feature>
<feature type="compositionally biased region" description="Basic and acidic residues" evidence="1">
    <location>
        <begin position="397"/>
        <end position="420"/>
    </location>
</feature>
<protein>
    <recommendedName>
        <fullName evidence="2">T6SS Phospholipase effector Tle1-like catalytic domain-containing protein</fullName>
    </recommendedName>
</protein>
<evidence type="ECO:0000256" key="1">
    <source>
        <dbReference type="SAM" id="MobiDB-lite"/>
    </source>
</evidence>
<evidence type="ECO:0000313" key="4">
    <source>
        <dbReference type="Proteomes" id="UP000748025"/>
    </source>
</evidence>
<sequence>MAELGRLGPEPRNAARSRRDDVLSADAARTRRDDVLSTDAARTRRDDVLSTDAARTRRDDVLSTDAARTTRDRVFSVDYSPRAQSPRRRSPRAMSPRARSPFSAHVALPTWRESDRPPRKLILCFDGTGNKFHGDESDSNILKIFRMLDRSAGDQYHYYQPGIGTYVISDSLSHTGLRARIKSWVEKAKDSAIGSSFDQHVVGGYRFLMRFYQQGDEIYMFGFSRGAYIARFLAEMLDYIGLLCHGNEEMVKFAWKAFAQWQSRKPASNEDDGHRDDPEENREARRMYNYMKDFRETFSRPVGRIQFLGLFDTVNSVPRFEAAWMQRSKFPYTARSSAKVIRHAVSIDERRAKFRQDLMYQKVPKHEHHAHKVHRHVDQMIDRVRRSVERPPAPAPEGERRPDEQRRTPGDSATKRESRADNFLSPGARDLSGRGRRGAISQGNDFAPYRPRSRSRQRVTRGALVDADNMSCSDASQWEVESEDWRNEDQDIDEVWFAGGHGDIGGGWDAPDDHKSASHVPLAWMVREAIKAGLAFDMASVIGMGCQDARENQMRPSPRINRMSRASRPAIQVQDEAGHIQEGQQNSQPSPGMEGSAFQSSRLARETEPAPPSAFHEMMHKAHTALIHDSLEYGGGLGAMAVTGWKFMEYLPFRRMDLQPNGSWKPIRWPLPCGETRDIPDNVRVHGSVIRRMKEDDTYRPGNLIIGGGGRGVRRAKPHHGIGDWICVAEPGDAIGEIWIKRPKEDGNGHGTNGTNGTNGTSGANNIGQ</sequence>
<feature type="region of interest" description="Disordered" evidence="1">
    <location>
        <begin position="1"/>
        <end position="47"/>
    </location>
</feature>
<dbReference type="InterPro" id="IPR018712">
    <property type="entry name" value="Tle1-like_cat"/>
</dbReference>
<evidence type="ECO:0000313" key="3">
    <source>
        <dbReference type="EMBL" id="KAG6007248.1"/>
    </source>
</evidence>
<feature type="region of interest" description="Disordered" evidence="1">
    <location>
        <begin position="73"/>
        <end position="101"/>
    </location>
</feature>
<gene>
    <name evidence="3" type="ORF">E4U43_000340</name>
</gene>
<feature type="compositionally biased region" description="Low complexity" evidence="1">
    <location>
        <begin position="92"/>
        <end position="101"/>
    </location>
</feature>
<reference evidence="3" key="1">
    <citation type="journal article" date="2020" name="bioRxiv">
        <title>Whole genome comparisons of ergot fungi reveals the divergence and evolution of species within the genus Claviceps are the result of varying mechanisms driving genome evolution and host range expansion.</title>
        <authorList>
            <person name="Wyka S.A."/>
            <person name="Mondo S.J."/>
            <person name="Liu M."/>
            <person name="Dettman J."/>
            <person name="Nalam V."/>
            <person name="Broders K.D."/>
        </authorList>
    </citation>
    <scope>NUCLEOTIDE SEQUENCE</scope>
    <source>
        <strain evidence="3">CCC 602</strain>
    </source>
</reference>
<feature type="domain" description="T6SS Phospholipase effector Tle1-like catalytic" evidence="2">
    <location>
        <begin position="119"/>
        <end position="528"/>
    </location>
</feature>
<dbReference type="PANTHER" id="PTHR33840">
    <property type="match status" value="1"/>
</dbReference>
<dbReference type="AlphaFoldDB" id="A0A9P7NC51"/>
<comment type="caution">
    <text evidence="3">The sequence shown here is derived from an EMBL/GenBank/DDBJ whole genome shotgun (WGS) entry which is preliminary data.</text>
</comment>
<dbReference type="Pfam" id="PF09994">
    <property type="entry name" value="T6SS_Tle1-like_cat"/>
    <property type="match status" value="1"/>
</dbReference>
<name>A0A9P7NC51_9HYPO</name>